<feature type="domain" description="Amidohydrolase 3" evidence="1">
    <location>
        <begin position="46"/>
        <end position="532"/>
    </location>
</feature>
<comment type="caution">
    <text evidence="2">The sequence shown here is derived from an EMBL/GenBank/DDBJ whole genome shotgun (WGS) entry which is preliminary data.</text>
</comment>
<evidence type="ECO:0000313" key="3">
    <source>
        <dbReference type="Proteomes" id="UP000640335"/>
    </source>
</evidence>
<protein>
    <submittedName>
        <fullName evidence="2">Amidohydrolase</fullName>
    </submittedName>
</protein>
<dbReference type="Gene3D" id="3.10.310.70">
    <property type="match status" value="1"/>
</dbReference>
<dbReference type="InterPro" id="IPR011059">
    <property type="entry name" value="Metal-dep_hydrolase_composite"/>
</dbReference>
<dbReference type="SUPFAM" id="SSF51556">
    <property type="entry name" value="Metallo-dependent hydrolases"/>
    <property type="match status" value="1"/>
</dbReference>
<dbReference type="Pfam" id="PF07969">
    <property type="entry name" value="Amidohydro_3"/>
    <property type="match status" value="1"/>
</dbReference>
<dbReference type="EMBL" id="JACSQZ010000002">
    <property type="protein sequence ID" value="MBD7913716.1"/>
    <property type="molecule type" value="Genomic_DNA"/>
</dbReference>
<organism evidence="2 3">
    <name type="scientific">Clostridium gallinarum</name>
    <dbReference type="NCBI Taxonomy" id="2762246"/>
    <lineage>
        <taxon>Bacteria</taxon>
        <taxon>Bacillati</taxon>
        <taxon>Bacillota</taxon>
        <taxon>Clostridia</taxon>
        <taxon>Eubacteriales</taxon>
        <taxon>Clostridiaceae</taxon>
        <taxon>Clostridium</taxon>
    </lineage>
</organism>
<keyword evidence="3" id="KW-1185">Reference proteome</keyword>
<evidence type="ECO:0000259" key="1">
    <source>
        <dbReference type="Pfam" id="PF07969"/>
    </source>
</evidence>
<dbReference type="InterPro" id="IPR033932">
    <property type="entry name" value="YtcJ-like"/>
</dbReference>
<accession>A0ABR8PZX9</accession>
<dbReference type="InterPro" id="IPR032466">
    <property type="entry name" value="Metal_Hydrolase"/>
</dbReference>
<dbReference type="Gene3D" id="3.20.20.140">
    <property type="entry name" value="Metal-dependent hydrolases"/>
    <property type="match status" value="1"/>
</dbReference>
<dbReference type="CDD" id="cd01300">
    <property type="entry name" value="YtcJ_like"/>
    <property type="match status" value="1"/>
</dbReference>
<reference evidence="2 3" key="1">
    <citation type="submission" date="2020-08" db="EMBL/GenBank/DDBJ databases">
        <title>A Genomic Blueprint of the Chicken Gut Microbiome.</title>
        <authorList>
            <person name="Gilroy R."/>
            <person name="Ravi A."/>
            <person name="Getino M."/>
            <person name="Pursley I."/>
            <person name="Horton D.L."/>
            <person name="Alikhan N.-F."/>
            <person name="Baker D."/>
            <person name="Gharbi K."/>
            <person name="Hall N."/>
            <person name="Watson M."/>
            <person name="Adriaenssens E.M."/>
            <person name="Foster-Nyarko E."/>
            <person name="Jarju S."/>
            <person name="Secka A."/>
            <person name="Antonio M."/>
            <person name="Oren A."/>
            <person name="Chaudhuri R."/>
            <person name="La Ragione R.M."/>
            <person name="Hildebrand F."/>
            <person name="Pallen M.J."/>
        </authorList>
    </citation>
    <scope>NUCLEOTIDE SEQUENCE [LARGE SCALE GENOMIC DNA]</scope>
    <source>
        <strain evidence="2 3">Sa3CUN1</strain>
    </source>
</reference>
<proteinExistence type="predicted"/>
<name>A0ABR8PZX9_9CLOT</name>
<dbReference type="RefSeq" id="WP_191747622.1">
    <property type="nucleotide sequence ID" value="NZ_JACSQZ010000002.1"/>
</dbReference>
<gene>
    <name evidence="2" type="ORF">H9660_01000</name>
</gene>
<dbReference type="Proteomes" id="UP000640335">
    <property type="component" value="Unassembled WGS sequence"/>
</dbReference>
<dbReference type="InterPro" id="IPR013108">
    <property type="entry name" value="Amidohydro_3"/>
</dbReference>
<dbReference type="Gene3D" id="2.30.40.10">
    <property type="entry name" value="Urease, subunit C, domain 1"/>
    <property type="match status" value="1"/>
</dbReference>
<sequence>MKKIYINGDIYTITQGYVNSFVEEDGRFIYVGDQEGALSYQEEGSEMIDLDKCFVTAGFNDSHMHVLHYGNTLTSANLANATKSLKEILECLKEHIEIYNIPENSWVKGWGWNNDYFEDVHRFPKRYDLDQVSTKHPIVITRACGHICVCNSKALEMLGLDETLTSVEGGEFEIENSKLNGIFKENAIELITNGIPKPSVQEIKIMLQHAFSSLNAYGITSAQTDDFLVFGDKDHVLEAYKQLEKEGKMTVKIYEQSQVTNLEDLKEFIDAGYSTGVGSSYFKIGPLKLLIDGSLGARTALMSEPYNDDPMVKGIKTFDQDTLNEMVDYASSNKMQVAIHAIGDQACEMVLDSYKYTLEKHPRQNHRHGIVHCQITRPDQLERFKQMKLQAYIQSIFLDYDIKIVEERIGKKKSESSYAFKTLFDYNHASNGSDCPVELPNVLNGIQCAVTRKTLNGEGPYVIKEALSVEEALESYTINGAYASFEENEKGSIEVGKVADFVLLDHNPMKQDIYKIKDIQVLKTYVDGKCVYSK</sequence>
<dbReference type="SUPFAM" id="SSF51338">
    <property type="entry name" value="Composite domain of metallo-dependent hydrolases"/>
    <property type="match status" value="1"/>
</dbReference>
<dbReference type="PANTHER" id="PTHR22642">
    <property type="entry name" value="IMIDAZOLONEPROPIONASE"/>
    <property type="match status" value="1"/>
</dbReference>
<dbReference type="PANTHER" id="PTHR22642:SF2">
    <property type="entry name" value="PROTEIN LONG AFTER FAR-RED 3"/>
    <property type="match status" value="1"/>
</dbReference>
<evidence type="ECO:0000313" key="2">
    <source>
        <dbReference type="EMBL" id="MBD7913716.1"/>
    </source>
</evidence>